<dbReference type="EC" id="1.1.1.58" evidence="6"/>
<evidence type="ECO:0000256" key="1">
    <source>
        <dbReference type="ARBA" id="ARBA00023002"/>
    </source>
</evidence>
<feature type="domain" description="Mannitol dehydrogenase N-terminal" evidence="4">
    <location>
        <begin position="17"/>
        <end position="239"/>
    </location>
</feature>
<dbReference type="NCBIfam" id="NF002969">
    <property type="entry name" value="PRK03643.1"/>
    <property type="match status" value="1"/>
</dbReference>
<reference evidence="6" key="1">
    <citation type="submission" date="2020-11" db="EMBL/GenBank/DDBJ databases">
        <title>Isolation and identification of active actinomycetes.</title>
        <authorList>
            <person name="Sun X."/>
        </authorList>
    </citation>
    <scope>NUCLEOTIDE SEQUENCE</scope>
    <source>
        <strain evidence="6">NEAU-A11</strain>
    </source>
</reference>
<dbReference type="AlphaFoldDB" id="A0A931G3P9"/>
<feature type="domain" description="Mannitol dehydrogenase C-terminal" evidence="5">
    <location>
        <begin position="261"/>
        <end position="381"/>
    </location>
</feature>
<dbReference type="EMBL" id="JADQTO010000011">
    <property type="protein sequence ID" value="MBG0564479.1"/>
    <property type="molecule type" value="Genomic_DNA"/>
</dbReference>
<dbReference type="Proteomes" id="UP000598146">
    <property type="component" value="Unassembled WGS sequence"/>
</dbReference>
<evidence type="ECO:0000256" key="3">
    <source>
        <dbReference type="ARBA" id="ARBA00048615"/>
    </source>
</evidence>
<protein>
    <submittedName>
        <fullName evidence="6">Tagaturonate reductase</fullName>
        <ecNumber evidence="6">1.1.1.58</ecNumber>
    </submittedName>
</protein>
<dbReference type="InterPro" id="IPR008927">
    <property type="entry name" value="6-PGluconate_DH-like_C_sf"/>
</dbReference>
<accession>A0A931G3P9</accession>
<dbReference type="Gene3D" id="1.10.1040.10">
    <property type="entry name" value="N-(1-d-carboxylethyl)-l-norvaline Dehydrogenase, domain 2"/>
    <property type="match status" value="1"/>
</dbReference>
<name>A0A931G3P9_9ACTN</name>
<dbReference type="Gene3D" id="3.40.50.720">
    <property type="entry name" value="NAD(P)-binding Rossmann-like Domain"/>
    <property type="match status" value="1"/>
</dbReference>
<dbReference type="InterPro" id="IPR013131">
    <property type="entry name" value="Mannitol_DH_N"/>
</dbReference>
<evidence type="ECO:0000313" key="6">
    <source>
        <dbReference type="EMBL" id="MBG0564479.1"/>
    </source>
</evidence>
<dbReference type="GO" id="GO:0009026">
    <property type="term" value="F:tagaturonate reductase activity"/>
    <property type="evidence" value="ECO:0007669"/>
    <property type="project" value="UniProtKB-EC"/>
</dbReference>
<comment type="caution">
    <text evidence="6">The sequence shown here is derived from an EMBL/GenBank/DDBJ whole genome shotgun (WGS) entry which is preliminary data.</text>
</comment>
<keyword evidence="1 6" id="KW-0560">Oxidoreductase</keyword>
<dbReference type="GO" id="GO:0008926">
    <property type="term" value="F:mannitol-1-phosphate 5-dehydrogenase activity"/>
    <property type="evidence" value="ECO:0007669"/>
    <property type="project" value="UniProtKB-EC"/>
</dbReference>
<dbReference type="RefSeq" id="WP_196416258.1">
    <property type="nucleotide sequence ID" value="NZ_JADQTO010000011.1"/>
</dbReference>
<sequence>MSPLGNAVIERRSLPVRVMQIGAGNFLRGFADWMIHQANVAGVLEHGVAVLKVTPRAGEVMSGLTEQDGRFHVVLDGMRDGQPFTEVTLVDVVREAVDAYADWDRCRELACGDDLRLVVSNTTEAGIVYVDDDLTATPPASFPAKMAVLLHERWRHFGGDPARGLFFLPCELNEDNGQALRDAVLRHARQLSPDFAGWVAAHCRFYDTIVDRIVPGLADVEGDRLAVRAEHYARWAIAGDPAIRDEFPLDRAGLPVEFLDDIRPFREKKVRVLNGAHTALAAVGPLLGCTTVAEAVAHPLAGGYVRRLLDDEVLPTLPPAAVEFAGATLERFSNPALQHRLADISLNAVAKWHTRNLPVLLDRWQAGGDAPLTAFALAVLLTGYAGGLGTYPARDDAEVISRVRDGFSTADPDTWLAGLLPSLPGAVPAAAERLAVEVAQHVRTILDAGAAAALEKVTR</sequence>
<organism evidence="6 7">
    <name type="scientific">Actinoplanes aureus</name>
    <dbReference type="NCBI Taxonomy" id="2792083"/>
    <lineage>
        <taxon>Bacteria</taxon>
        <taxon>Bacillati</taxon>
        <taxon>Actinomycetota</taxon>
        <taxon>Actinomycetes</taxon>
        <taxon>Micromonosporales</taxon>
        <taxon>Micromonosporaceae</taxon>
        <taxon>Actinoplanes</taxon>
    </lineage>
</organism>
<comment type="catalytic activity">
    <reaction evidence="3">
        <text>D-mannitol 1-phosphate + NAD(+) = beta-D-fructose 6-phosphate + NADH + H(+)</text>
        <dbReference type="Rhea" id="RHEA:19661"/>
        <dbReference type="ChEBI" id="CHEBI:15378"/>
        <dbReference type="ChEBI" id="CHEBI:57540"/>
        <dbReference type="ChEBI" id="CHEBI:57634"/>
        <dbReference type="ChEBI" id="CHEBI:57945"/>
        <dbReference type="ChEBI" id="CHEBI:61381"/>
        <dbReference type="EC" id="1.1.1.17"/>
    </reaction>
</comment>
<dbReference type="Pfam" id="PF08125">
    <property type="entry name" value="Mannitol_dh_C"/>
    <property type="match status" value="1"/>
</dbReference>
<keyword evidence="2" id="KW-0520">NAD</keyword>
<evidence type="ECO:0000259" key="4">
    <source>
        <dbReference type="Pfam" id="PF01232"/>
    </source>
</evidence>
<dbReference type="SUPFAM" id="SSF51735">
    <property type="entry name" value="NAD(P)-binding Rossmann-fold domains"/>
    <property type="match status" value="1"/>
</dbReference>
<dbReference type="GO" id="GO:0019592">
    <property type="term" value="P:mannitol catabolic process"/>
    <property type="evidence" value="ECO:0007669"/>
    <property type="project" value="TreeGrafter"/>
</dbReference>
<dbReference type="InterPro" id="IPR013118">
    <property type="entry name" value="Mannitol_DH_C"/>
</dbReference>
<proteinExistence type="predicted"/>
<keyword evidence="7" id="KW-1185">Reference proteome</keyword>
<dbReference type="InterPro" id="IPR013328">
    <property type="entry name" value="6PGD_dom2"/>
</dbReference>
<dbReference type="SUPFAM" id="SSF48179">
    <property type="entry name" value="6-phosphogluconate dehydrogenase C-terminal domain-like"/>
    <property type="match status" value="1"/>
</dbReference>
<gene>
    <name evidence="6" type="ORF">I4J89_23810</name>
</gene>
<dbReference type="PANTHER" id="PTHR30524:SF0">
    <property type="entry name" value="ALTRONATE OXIDOREDUCTASE-RELATED"/>
    <property type="match status" value="1"/>
</dbReference>
<evidence type="ECO:0000313" key="7">
    <source>
        <dbReference type="Proteomes" id="UP000598146"/>
    </source>
</evidence>
<dbReference type="Pfam" id="PF01232">
    <property type="entry name" value="Mannitol_dh"/>
    <property type="match status" value="1"/>
</dbReference>
<dbReference type="InterPro" id="IPR036291">
    <property type="entry name" value="NAD(P)-bd_dom_sf"/>
</dbReference>
<dbReference type="GO" id="GO:0005829">
    <property type="term" value="C:cytosol"/>
    <property type="evidence" value="ECO:0007669"/>
    <property type="project" value="TreeGrafter"/>
</dbReference>
<dbReference type="PANTHER" id="PTHR30524">
    <property type="entry name" value="MANNITOL-1-PHOSPHATE 5-DEHYDROGENASE"/>
    <property type="match status" value="1"/>
</dbReference>
<evidence type="ECO:0000256" key="2">
    <source>
        <dbReference type="ARBA" id="ARBA00023027"/>
    </source>
</evidence>
<evidence type="ECO:0000259" key="5">
    <source>
        <dbReference type="Pfam" id="PF08125"/>
    </source>
</evidence>